<sequence length="72" mass="7873">MSLSLKTLSTGVVGFSIVSGSILHSAKPDSLLLRSVNNTMFSFSSFKRSRSSTPQEQFKRALYSLDAKSTQL</sequence>
<evidence type="ECO:0000313" key="1">
    <source>
        <dbReference type="EMBL" id="KAJ3215591.1"/>
    </source>
</evidence>
<proteinExistence type="predicted"/>
<evidence type="ECO:0000313" key="2">
    <source>
        <dbReference type="Proteomes" id="UP001211065"/>
    </source>
</evidence>
<dbReference type="EMBL" id="JADGJW010000533">
    <property type="protein sequence ID" value="KAJ3215591.1"/>
    <property type="molecule type" value="Genomic_DNA"/>
</dbReference>
<name>A0AAD5XX22_9FUNG</name>
<accession>A0AAD5XX22</accession>
<reference evidence="1" key="1">
    <citation type="submission" date="2020-05" db="EMBL/GenBank/DDBJ databases">
        <title>Phylogenomic resolution of chytrid fungi.</title>
        <authorList>
            <person name="Stajich J.E."/>
            <person name="Amses K."/>
            <person name="Simmons R."/>
            <person name="Seto K."/>
            <person name="Myers J."/>
            <person name="Bonds A."/>
            <person name="Quandt C.A."/>
            <person name="Barry K."/>
            <person name="Liu P."/>
            <person name="Grigoriev I."/>
            <person name="Longcore J.E."/>
            <person name="James T.Y."/>
        </authorList>
    </citation>
    <scope>NUCLEOTIDE SEQUENCE</scope>
    <source>
        <strain evidence="1">JEL0476</strain>
    </source>
</reference>
<gene>
    <name evidence="1" type="ORF">HK099_006294</name>
</gene>
<comment type="caution">
    <text evidence="1">The sequence shown here is derived from an EMBL/GenBank/DDBJ whole genome shotgun (WGS) entry which is preliminary data.</text>
</comment>
<dbReference type="AlphaFoldDB" id="A0AAD5XX22"/>
<organism evidence="1 2">
    <name type="scientific">Clydaea vesicula</name>
    <dbReference type="NCBI Taxonomy" id="447962"/>
    <lineage>
        <taxon>Eukaryota</taxon>
        <taxon>Fungi</taxon>
        <taxon>Fungi incertae sedis</taxon>
        <taxon>Chytridiomycota</taxon>
        <taxon>Chytridiomycota incertae sedis</taxon>
        <taxon>Chytridiomycetes</taxon>
        <taxon>Lobulomycetales</taxon>
        <taxon>Lobulomycetaceae</taxon>
        <taxon>Clydaea</taxon>
    </lineage>
</organism>
<keyword evidence="2" id="KW-1185">Reference proteome</keyword>
<dbReference type="Proteomes" id="UP001211065">
    <property type="component" value="Unassembled WGS sequence"/>
</dbReference>
<protein>
    <submittedName>
        <fullName evidence="1">Uncharacterized protein</fullName>
    </submittedName>
</protein>